<feature type="compositionally biased region" description="Basic and acidic residues" evidence="1">
    <location>
        <begin position="124"/>
        <end position="134"/>
    </location>
</feature>
<organism evidence="2 3">
    <name type="scientific">Triparma retinervis</name>
    <dbReference type="NCBI Taxonomy" id="2557542"/>
    <lineage>
        <taxon>Eukaryota</taxon>
        <taxon>Sar</taxon>
        <taxon>Stramenopiles</taxon>
        <taxon>Ochrophyta</taxon>
        <taxon>Bolidophyceae</taxon>
        <taxon>Parmales</taxon>
        <taxon>Triparmaceae</taxon>
        <taxon>Triparma</taxon>
    </lineage>
</organism>
<feature type="non-terminal residue" evidence="2">
    <location>
        <position position="325"/>
    </location>
</feature>
<dbReference type="OrthoDB" id="10508749at2759"/>
<dbReference type="AlphaFoldDB" id="A0A9W7AUC8"/>
<feature type="region of interest" description="Disordered" evidence="1">
    <location>
        <begin position="96"/>
        <end position="148"/>
    </location>
</feature>
<dbReference type="Proteomes" id="UP001165082">
    <property type="component" value="Unassembled WGS sequence"/>
</dbReference>
<dbReference type="InterPro" id="IPR036525">
    <property type="entry name" value="Tubulin/FtsZ_GTPase_sf"/>
</dbReference>
<feature type="compositionally biased region" description="Low complexity" evidence="1">
    <location>
        <begin position="97"/>
        <end position="112"/>
    </location>
</feature>
<name>A0A9W7AUC8_9STRA</name>
<feature type="region of interest" description="Disordered" evidence="1">
    <location>
        <begin position="167"/>
        <end position="235"/>
    </location>
</feature>
<accession>A0A9W7AUC8</accession>
<evidence type="ECO:0000313" key="3">
    <source>
        <dbReference type="Proteomes" id="UP001165082"/>
    </source>
</evidence>
<proteinExistence type="predicted"/>
<reference evidence="2" key="1">
    <citation type="submission" date="2022-07" db="EMBL/GenBank/DDBJ databases">
        <title>Genome analysis of Parmales, a sister group of diatoms, reveals the evolutionary specialization of diatoms from phago-mixotrophs to photoautotrophs.</title>
        <authorList>
            <person name="Ban H."/>
            <person name="Sato S."/>
            <person name="Yoshikawa S."/>
            <person name="Kazumasa Y."/>
            <person name="Nakamura Y."/>
            <person name="Ichinomiya M."/>
            <person name="Saitoh K."/>
            <person name="Sato N."/>
            <person name="Blanc-Mathieu R."/>
            <person name="Endo H."/>
            <person name="Kuwata A."/>
            <person name="Ogata H."/>
        </authorList>
    </citation>
    <scope>NUCLEOTIDE SEQUENCE</scope>
</reference>
<sequence>MLIVSIGQGGINPLRIYWEDNKEVLRKDGKKKKGGKGKAKVGANSSPSVHPLLQHFYYQRLWTCPRWICVDSELKVIANLSPLFLTATERGLTPGVAAPKAGKQAGAAASLLPRPPPPSKKGTTHLEEPQDRQRLRNRQHLDNFTVRSHEGMGGCWGRGFYNCAPKKNTKKKKKKMMKKNVTNKKSVGVGERSSPAAAKPPPSSAPRSTPSSSPPQPPRPSWSVNFTRTSPPEASTSAILPSFLRVLSHHVNDLSATSSLQLSPFGTGDILVTHSLTGGTGSGVTSRVLEAISDEHPKADIYTLTITPFVTFPPASNSVGGGGGG</sequence>
<feature type="compositionally biased region" description="Polar residues" evidence="1">
    <location>
        <begin position="224"/>
        <end position="235"/>
    </location>
</feature>
<keyword evidence="3" id="KW-1185">Reference proteome</keyword>
<comment type="caution">
    <text evidence="2">The sequence shown here is derived from an EMBL/GenBank/DDBJ whole genome shotgun (WGS) entry which is preliminary data.</text>
</comment>
<evidence type="ECO:0008006" key="4">
    <source>
        <dbReference type="Google" id="ProtNLM"/>
    </source>
</evidence>
<dbReference type="SUPFAM" id="SSF52490">
    <property type="entry name" value="Tubulin nucleotide-binding domain-like"/>
    <property type="match status" value="1"/>
</dbReference>
<gene>
    <name evidence="2" type="ORF">TrRE_jg3115</name>
</gene>
<evidence type="ECO:0000313" key="2">
    <source>
        <dbReference type="EMBL" id="GMH76155.1"/>
    </source>
</evidence>
<feature type="compositionally biased region" description="Basic residues" evidence="1">
    <location>
        <begin position="167"/>
        <end position="182"/>
    </location>
</feature>
<dbReference type="Gene3D" id="3.40.50.1440">
    <property type="entry name" value="Tubulin/FtsZ, GTPase domain"/>
    <property type="match status" value="1"/>
</dbReference>
<dbReference type="EMBL" id="BRXZ01001659">
    <property type="protein sequence ID" value="GMH76155.1"/>
    <property type="molecule type" value="Genomic_DNA"/>
</dbReference>
<evidence type="ECO:0000256" key="1">
    <source>
        <dbReference type="SAM" id="MobiDB-lite"/>
    </source>
</evidence>
<protein>
    <recommendedName>
        <fullName evidence="4">Tubulin/FtsZ GTPase domain-containing protein</fullName>
    </recommendedName>
</protein>